<dbReference type="GO" id="GO:0004519">
    <property type="term" value="F:endonuclease activity"/>
    <property type="evidence" value="ECO:0007669"/>
    <property type="project" value="UniProtKB-KW"/>
</dbReference>
<evidence type="ECO:0000256" key="2">
    <source>
        <dbReference type="ARBA" id="ARBA00022485"/>
    </source>
</evidence>
<dbReference type="HAMAP" id="MF_00942">
    <property type="entry name" value="Nth"/>
    <property type="match status" value="1"/>
</dbReference>
<keyword evidence="3 10" id="KW-0479">Metal-binding</keyword>
<dbReference type="PIRSF" id="PIRSF001435">
    <property type="entry name" value="Nth"/>
    <property type="match status" value="1"/>
</dbReference>
<keyword evidence="10" id="KW-0456">Lyase</keyword>
<dbReference type="InterPro" id="IPR004036">
    <property type="entry name" value="Endonuclease-III-like_CS2"/>
</dbReference>
<dbReference type="InterPro" id="IPR003265">
    <property type="entry name" value="HhH-GPD_domain"/>
</dbReference>
<keyword evidence="7 10" id="KW-0411">Iron-sulfur</keyword>
<dbReference type="CDD" id="cd00056">
    <property type="entry name" value="ENDO3c"/>
    <property type="match status" value="1"/>
</dbReference>
<keyword evidence="13" id="KW-1185">Reference proteome</keyword>
<dbReference type="InterPro" id="IPR000445">
    <property type="entry name" value="HhH_motif"/>
</dbReference>
<keyword evidence="12" id="KW-0255">Endonuclease</keyword>
<protein>
    <recommendedName>
        <fullName evidence="10">Endonuclease III</fullName>
        <ecNumber evidence="10">4.2.99.18</ecNumber>
    </recommendedName>
    <alternativeName>
        <fullName evidence="10">DNA-(apurinic or apyrimidinic site) lyase</fullName>
    </alternativeName>
</protein>
<dbReference type="InterPro" id="IPR003651">
    <property type="entry name" value="Endonuclease3_FeS-loop_motif"/>
</dbReference>
<evidence type="ECO:0000256" key="6">
    <source>
        <dbReference type="ARBA" id="ARBA00023004"/>
    </source>
</evidence>
<dbReference type="EC" id="4.2.99.18" evidence="10"/>
<keyword evidence="12" id="KW-0540">Nuclease</keyword>
<dbReference type="PANTHER" id="PTHR10359:SF18">
    <property type="entry name" value="ENDONUCLEASE III"/>
    <property type="match status" value="1"/>
</dbReference>
<feature type="domain" description="HhH-GPD" evidence="11">
    <location>
        <begin position="42"/>
        <end position="189"/>
    </location>
</feature>
<keyword evidence="2 10" id="KW-0004">4Fe-4S</keyword>
<evidence type="ECO:0000256" key="7">
    <source>
        <dbReference type="ARBA" id="ARBA00023014"/>
    </source>
</evidence>
<comment type="catalytic activity">
    <reaction evidence="10">
        <text>2'-deoxyribonucleotide-(2'-deoxyribose 5'-phosphate)-2'-deoxyribonucleotide-DNA = a 3'-end 2'-deoxyribonucleotide-(2,3-dehydro-2,3-deoxyribose 5'-phosphate)-DNA + a 5'-end 5'-phospho-2'-deoxyribonucleoside-DNA + H(+)</text>
        <dbReference type="Rhea" id="RHEA:66592"/>
        <dbReference type="Rhea" id="RHEA-COMP:13180"/>
        <dbReference type="Rhea" id="RHEA-COMP:16897"/>
        <dbReference type="Rhea" id="RHEA-COMP:17067"/>
        <dbReference type="ChEBI" id="CHEBI:15378"/>
        <dbReference type="ChEBI" id="CHEBI:136412"/>
        <dbReference type="ChEBI" id="CHEBI:157695"/>
        <dbReference type="ChEBI" id="CHEBI:167181"/>
        <dbReference type="EC" id="4.2.99.18"/>
    </reaction>
</comment>
<accession>A0ABX8RA10</accession>
<keyword evidence="9 10" id="KW-0326">Glycosidase</keyword>
<keyword evidence="10" id="KW-0238">DNA-binding</keyword>
<evidence type="ECO:0000256" key="3">
    <source>
        <dbReference type="ARBA" id="ARBA00022723"/>
    </source>
</evidence>
<evidence type="ECO:0000256" key="4">
    <source>
        <dbReference type="ARBA" id="ARBA00022763"/>
    </source>
</evidence>
<keyword evidence="4 10" id="KW-0227">DNA damage</keyword>
<dbReference type="Pfam" id="PF10576">
    <property type="entry name" value="EndIII_4Fe-2S"/>
    <property type="match status" value="1"/>
</dbReference>
<dbReference type="PROSITE" id="PS00764">
    <property type="entry name" value="ENDONUCLEASE_III_1"/>
    <property type="match status" value="1"/>
</dbReference>
<evidence type="ECO:0000313" key="12">
    <source>
        <dbReference type="EMBL" id="QXM05636.1"/>
    </source>
</evidence>
<reference evidence="12" key="1">
    <citation type="submission" date="2021-07" db="EMBL/GenBank/DDBJ databases">
        <title>Complete genome sequence of Crassaminicella sp. 143-21, isolated from a deep-sea hydrothermal vent.</title>
        <authorList>
            <person name="Li X."/>
        </authorList>
    </citation>
    <scope>NUCLEOTIDE SEQUENCE</scope>
    <source>
        <strain evidence="12">143-21</strain>
    </source>
</reference>
<dbReference type="PANTHER" id="PTHR10359">
    <property type="entry name" value="A/G-SPECIFIC ADENINE GLYCOSYLASE/ENDONUCLEASE III"/>
    <property type="match status" value="1"/>
</dbReference>
<keyword evidence="5 10" id="KW-0378">Hydrolase</keyword>
<evidence type="ECO:0000256" key="1">
    <source>
        <dbReference type="ARBA" id="ARBA00008343"/>
    </source>
</evidence>
<evidence type="ECO:0000256" key="9">
    <source>
        <dbReference type="ARBA" id="ARBA00023295"/>
    </source>
</evidence>
<feature type="binding site" evidence="10">
    <location>
        <position position="201"/>
    </location>
    <ligand>
        <name>[4Fe-4S] cluster</name>
        <dbReference type="ChEBI" id="CHEBI:49883"/>
    </ligand>
</feature>
<name>A0ABX8RA10_9CLOT</name>
<feature type="binding site" evidence="10">
    <location>
        <position position="207"/>
    </location>
    <ligand>
        <name>[4Fe-4S] cluster</name>
        <dbReference type="ChEBI" id="CHEBI:49883"/>
    </ligand>
</feature>
<dbReference type="NCBIfam" id="TIGR01083">
    <property type="entry name" value="nth"/>
    <property type="match status" value="1"/>
</dbReference>
<dbReference type="Pfam" id="PF00633">
    <property type="entry name" value="HHH"/>
    <property type="match status" value="1"/>
</dbReference>
<comment type="function">
    <text evidence="10">DNA repair enzyme that has both DNA N-glycosylase activity and AP-lyase activity. The DNA N-glycosylase activity releases various damaged pyrimidines from DNA by cleaving the N-glycosidic bond, leaving an AP (apurinic/apyrimidinic) site. The AP-lyase activity cleaves the phosphodiester bond 3' to the AP site by a beta-elimination, leaving a 3'-terminal unsaturated sugar and a product with a terminal 5'-phosphate.</text>
</comment>
<dbReference type="PROSITE" id="PS01155">
    <property type="entry name" value="ENDONUCLEASE_III_2"/>
    <property type="match status" value="1"/>
</dbReference>
<dbReference type="EMBL" id="CP078093">
    <property type="protein sequence ID" value="QXM05636.1"/>
    <property type="molecule type" value="Genomic_DNA"/>
</dbReference>
<comment type="similarity">
    <text evidence="1 10">Belongs to the Nth/MutY family.</text>
</comment>
<dbReference type="InterPro" id="IPR004035">
    <property type="entry name" value="Endouclease-III_FeS-bd_BS"/>
</dbReference>
<organism evidence="12 13">
    <name type="scientific">Crassaminicella indica</name>
    <dbReference type="NCBI Taxonomy" id="2855394"/>
    <lineage>
        <taxon>Bacteria</taxon>
        <taxon>Bacillati</taxon>
        <taxon>Bacillota</taxon>
        <taxon>Clostridia</taxon>
        <taxon>Eubacteriales</taxon>
        <taxon>Clostridiaceae</taxon>
        <taxon>Crassaminicella</taxon>
    </lineage>
</organism>
<evidence type="ECO:0000256" key="10">
    <source>
        <dbReference type="HAMAP-Rule" id="MF_00942"/>
    </source>
</evidence>
<dbReference type="RefSeq" id="WP_218282334.1">
    <property type="nucleotide sequence ID" value="NZ_CP078093.1"/>
</dbReference>
<proteinExistence type="inferred from homology"/>
<dbReference type="Proteomes" id="UP000886818">
    <property type="component" value="Chromosome"/>
</dbReference>
<evidence type="ECO:0000313" key="13">
    <source>
        <dbReference type="Proteomes" id="UP000886818"/>
    </source>
</evidence>
<feature type="binding site" evidence="10">
    <location>
        <position position="198"/>
    </location>
    <ligand>
        <name>[4Fe-4S] cluster</name>
        <dbReference type="ChEBI" id="CHEBI:49883"/>
    </ligand>
</feature>
<keyword evidence="8 10" id="KW-0234">DNA repair</keyword>
<dbReference type="SMART" id="SM00525">
    <property type="entry name" value="FES"/>
    <property type="match status" value="1"/>
</dbReference>
<evidence type="ECO:0000259" key="11">
    <source>
        <dbReference type="SMART" id="SM00478"/>
    </source>
</evidence>
<gene>
    <name evidence="10 12" type="primary">nth</name>
    <name evidence="12" type="ORF">KVH43_09665</name>
</gene>
<evidence type="ECO:0000256" key="8">
    <source>
        <dbReference type="ARBA" id="ARBA00023204"/>
    </source>
</evidence>
<dbReference type="Pfam" id="PF00730">
    <property type="entry name" value="HhH-GPD"/>
    <property type="match status" value="1"/>
</dbReference>
<comment type="cofactor">
    <cofactor evidence="10">
        <name>[4Fe-4S] cluster</name>
        <dbReference type="ChEBI" id="CHEBI:49883"/>
    </cofactor>
    <text evidence="10">Binds 1 [4Fe-4S] cluster.</text>
</comment>
<dbReference type="InterPro" id="IPR005759">
    <property type="entry name" value="Nth"/>
</dbReference>
<keyword evidence="6 10" id="KW-0408">Iron</keyword>
<evidence type="ECO:0000256" key="5">
    <source>
        <dbReference type="ARBA" id="ARBA00022801"/>
    </source>
</evidence>
<feature type="binding site" evidence="10">
    <location>
        <position position="191"/>
    </location>
    <ligand>
        <name>[4Fe-4S] cluster</name>
        <dbReference type="ChEBI" id="CHEBI:49883"/>
    </ligand>
</feature>
<sequence length="215" mass="24765">MRVKKSQAEINKILRVLEDMYPDAKCELNYHNAFQMLIATILSAQTTDKKVNKVTKELFEKYKTPKDFLQLEIVELENIIKEIGLYRSKAKNVLNTCRILVEAYDGKVPNSRIELMKLPGVGRKTANVVLSNVFGVPAIAVDTHVFRVSNRIGLADSDNVKDTEKQLMENIPKNKWTKAHHMLIFHGRRICKAKNPKCDMCLLKQHCKYYNDCIQ</sequence>
<dbReference type="SMART" id="SM00478">
    <property type="entry name" value="ENDO3c"/>
    <property type="match status" value="1"/>
</dbReference>